<dbReference type="AlphaFoldDB" id="A0A0L0QRL0"/>
<keyword evidence="3" id="KW-1185">Reference proteome</keyword>
<dbReference type="PANTHER" id="PTHR35333:SF3">
    <property type="entry name" value="BETA-LACTAMASE-TYPE TRANSPEPTIDASE FOLD CONTAINING PROTEIN"/>
    <property type="match status" value="1"/>
</dbReference>
<dbReference type="Proteomes" id="UP000036780">
    <property type="component" value="Unassembled WGS sequence"/>
</dbReference>
<dbReference type="GO" id="GO:0008800">
    <property type="term" value="F:beta-lactamase activity"/>
    <property type="evidence" value="ECO:0007669"/>
    <property type="project" value="InterPro"/>
</dbReference>
<dbReference type="Pfam" id="PF13354">
    <property type="entry name" value="Beta-lactamase2"/>
    <property type="match status" value="1"/>
</dbReference>
<accession>A0A0L0QRL0</accession>
<dbReference type="SUPFAM" id="SSF56601">
    <property type="entry name" value="beta-lactamase/transpeptidase-like"/>
    <property type="match status" value="1"/>
</dbReference>
<dbReference type="PATRIC" id="fig|1473.5.peg.299"/>
<dbReference type="InterPro" id="IPR000871">
    <property type="entry name" value="Beta-lactam_class-A"/>
</dbReference>
<dbReference type="InterPro" id="IPR045155">
    <property type="entry name" value="Beta-lactam_cat"/>
</dbReference>
<evidence type="ECO:0000313" key="2">
    <source>
        <dbReference type="EMBL" id="KNE20838.1"/>
    </source>
</evidence>
<dbReference type="GO" id="GO:0030655">
    <property type="term" value="P:beta-lactam antibiotic catabolic process"/>
    <property type="evidence" value="ECO:0007669"/>
    <property type="project" value="InterPro"/>
</dbReference>
<dbReference type="InterPro" id="IPR012338">
    <property type="entry name" value="Beta-lactam/transpept-like"/>
</dbReference>
<dbReference type="Gene3D" id="3.40.710.10">
    <property type="entry name" value="DD-peptidase/beta-lactamase superfamily"/>
    <property type="match status" value="1"/>
</dbReference>
<reference evidence="3" key="1">
    <citation type="submission" date="2015-07" db="EMBL/GenBank/DDBJ databases">
        <title>Fjat-10053 dsm26.</title>
        <authorList>
            <person name="Liu B."/>
            <person name="Wang J."/>
            <person name="Zhu Y."/>
            <person name="Liu G."/>
            <person name="Chen Q."/>
            <person name="Chen Z."/>
            <person name="Lan J."/>
            <person name="Che J."/>
            <person name="Ge C."/>
            <person name="Shi H."/>
            <person name="Pan Z."/>
            <person name="Liu X."/>
        </authorList>
    </citation>
    <scope>NUCLEOTIDE SEQUENCE [LARGE SCALE GENOMIC DNA]</scope>
    <source>
        <strain evidence="3">DSM 26</strain>
    </source>
</reference>
<sequence>MIILTVIISVLWLISWSKKPDADYVLKFIAKNPQRSSLIIIKNGKSLANVNANERKPLASTVKIMIAIEFSQQAANGSINPDEKVHLDDLARFYVSHTDGGAHEKWLIEMEKHGFLQDRSVSLMNIAKGMMSHSSNANTEYLMMRIGLENINKNVNKLELPQHEKLFPFVSALFIPYEVELNKGLDITNKQDTKKILAHIQEMSQEAYINEAIKIHQKLSQDVNGEYKECVNIREWYNSEFDKINSKRFTHSTTSEYISILEQMNKGSYFPSHVWAYLQPIIEWPMKFENNQARFKHVGGKGGSTASILTYAFYAEDKEGNKMELAAFFNDIEGYETMKLSNSSSAFQLAMFTEGAKWKKKLQQLH</sequence>
<comment type="caution">
    <text evidence="2">The sequence shown here is derived from an EMBL/GenBank/DDBJ whole genome shotgun (WGS) entry which is preliminary data.</text>
</comment>
<gene>
    <name evidence="2" type="ORF">AFK71_09180</name>
</gene>
<evidence type="ECO:0000313" key="3">
    <source>
        <dbReference type="Proteomes" id="UP000036780"/>
    </source>
</evidence>
<feature type="domain" description="Beta-lactamase class A catalytic" evidence="1">
    <location>
        <begin position="45"/>
        <end position="162"/>
    </location>
</feature>
<evidence type="ECO:0000259" key="1">
    <source>
        <dbReference type="Pfam" id="PF13354"/>
    </source>
</evidence>
<proteinExistence type="predicted"/>
<organism evidence="2 3">
    <name type="scientific">Virgibacillus pantothenticus</name>
    <dbReference type="NCBI Taxonomy" id="1473"/>
    <lineage>
        <taxon>Bacteria</taxon>
        <taxon>Bacillati</taxon>
        <taxon>Bacillota</taxon>
        <taxon>Bacilli</taxon>
        <taxon>Bacillales</taxon>
        <taxon>Bacillaceae</taxon>
        <taxon>Virgibacillus</taxon>
    </lineage>
</organism>
<dbReference type="GO" id="GO:0046677">
    <property type="term" value="P:response to antibiotic"/>
    <property type="evidence" value="ECO:0007669"/>
    <property type="project" value="InterPro"/>
</dbReference>
<dbReference type="EMBL" id="LGTO01000007">
    <property type="protein sequence ID" value="KNE20838.1"/>
    <property type="molecule type" value="Genomic_DNA"/>
</dbReference>
<name>A0A0L0QRL0_VIRPA</name>
<dbReference type="PANTHER" id="PTHR35333">
    <property type="entry name" value="BETA-LACTAMASE"/>
    <property type="match status" value="1"/>
</dbReference>
<protein>
    <recommendedName>
        <fullName evidence="1">Beta-lactamase class A catalytic domain-containing protein</fullName>
    </recommendedName>
</protein>